<sequence>MSKPKIAIVVGSTRAARFADTPVEWIAKIAKSHADIEVEIVDLRDFPLPFFDEVASSAWVPSQNEVAQRWQKKVAEFDGYIFTAAEYNHGPTAVLKNALDYAATEWNKKPAGFVGYGGVGGARAVEQLRMHAVELQMAPTKAAVHIVWADFLAVRQGEKQLSDFEHLNQSANGLVGEIAWWAKALKIAREADVLAEEAKAA</sequence>
<dbReference type="GO" id="GO:0010181">
    <property type="term" value="F:FMN binding"/>
    <property type="evidence" value="ECO:0007669"/>
    <property type="project" value="TreeGrafter"/>
</dbReference>
<dbReference type="GO" id="GO:0005829">
    <property type="term" value="C:cytosol"/>
    <property type="evidence" value="ECO:0007669"/>
    <property type="project" value="TreeGrafter"/>
</dbReference>
<dbReference type="InterPro" id="IPR050712">
    <property type="entry name" value="NAD(P)H-dep_reductase"/>
</dbReference>
<dbReference type="PANTHER" id="PTHR30543">
    <property type="entry name" value="CHROMATE REDUCTASE"/>
    <property type="match status" value="1"/>
</dbReference>
<dbReference type="PANTHER" id="PTHR30543:SF21">
    <property type="entry name" value="NAD(P)H-DEPENDENT FMN REDUCTASE LOT6"/>
    <property type="match status" value="1"/>
</dbReference>
<keyword evidence="2" id="KW-0560">Oxidoreductase</keyword>
<evidence type="ECO:0000313" key="3">
    <source>
        <dbReference type="Proteomes" id="UP000254701"/>
    </source>
</evidence>
<accession>A0A380WKW4</accession>
<organism evidence="2 3">
    <name type="scientific">Aminobacter aminovorans</name>
    <name type="common">Chelatobacter heintzii</name>
    <dbReference type="NCBI Taxonomy" id="83263"/>
    <lineage>
        <taxon>Bacteria</taxon>
        <taxon>Pseudomonadati</taxon>
        <taxon>Pseudomonadota</taxon>
        <taxon>Alphaproteobacteria</taxon>
        <taxon>Hyphomicrobiales</taxon>
        <taxon>Phyllobacteriaceae</taxon>
        <taxon>Aminobacter</taxon>
    </lineage>
</organism>
<dbReference type="Gene3D" id="3.40.50.360">
    <property type="match status" value="1"/>
</dbReference>
<reference evidence="2 3" key="1">
    <citation type="submission" date="2018-06" db="EMBL/GenBank/DDBJ databases">
        <authorList>
            <consortium name="Pathogen Informatics"/>
            <person name="Doyle S."/>
        </authorList>
    </citation>
    <scope>NUCLEOTIDE SEQUENCE [LARGE SCALE GENOMIC DNA]</scope>
    <source>
        <strain evidence="2 3">NCTC10684</strain>
    </source>
</reference>
<proteinExistence type="predicted"/>
<dbReference type="SUPFAM" id="SSF52218">
    <property type="entry name" value="Flavoproteins"/>
    <property type="match status" value="1"/>
</dbReference>
<dbReference type="Proteomes" id="UP000254701">
    <property type="component" value="Unassembled WGS sequence"/>
</dbReference>
<dbReference type="GO" id="GO:0016491">
    <property type="term" value="F:oxidoreductase activity"/>
    <property type="evidence" value="ECO:0007669"/>
    <property type="project" value="UniProtKB-KW"/>
</dbReference>
<dbReference type="OrthoDB" id="9812295at2"/>
<dbReference type="RefSeq" id="WP_115731206.1">
    <property type="nucleotide sequence ID" value="NZ_BAAAVY010000019.1"/>
</dbReference>
<feature type="domain" description="NADPH-dependent FMN reductase-like" evidence="1">
    <location>
        <begin position="4"/>
        <end position="143"/>
    </location>
</feature>
<protein>
    <submittedName>
        <fullName evidence="2">FMN-dependent NADPH-azoreductase</fullName>
        <ecNumber evidence="2">1.7.-.-</ecNumber>
    </submittedName>
</protein>
<evidence type="ECO:0000259" key="1">
    <source>
        <dbReference type="Pfam" id="PF03358"/>
    </source>
</evidence>
<evidence type="ECO:0000313" key="2">
    <source>
        <dbReference type="EMBL" id="SUU88952.1"/>
    </source>
</evidence>
<dbReference type="EC" id="1.7.-.-" evidence="2"/>
<dbReference type="InterPro" id="IPR029039">
    <property type="entry name" value="Flavoprotein-like_sf"/>
</dbReference>
<dbReference type="InterPro" id="IPR005025">
    <property type="entry name" value="FMN_Rdtase-like_dom"/>
</dbReference>
<dbReference type="EMBL" id="UFSM01000001">
    <property type="protein sequence ID" value="SUU88952.1"/>
    <property type="molecule type" value="Genomic_DNA"/>
</dbReference>
<dbReference type="Pfam" id="PF03358">
    <property type="entry name" value="FMN_red"/>
    <property type="match status" value="1"/>
</dbReference>
<name>A0A380WKW4_AMIAI</name>
<gene>
    <name evidence="2" type="primary">azo1_2</name>
    <name evidence="2" type="ORF">NCTC10684_02184</name>
</gene>
<dbReference type="AlphaFoldDB" id="A0A380WKW4"/>